<name>A0A4Y2GJ73_ARAVE</name>
<organism evidence="2 3">
    <name type="scientific">Araneus ventricosus</name>
    <name type="common">Orbweaver spider</name>
    <name type="synonym">Epeira ventricosa</name>
    <dbReference type="NCBI Taxonomy" id="182803"/>
    <lineage>
        <taxon>Eukaryota</taxon>
        <taxon>Metazoa</taxon>
        <taxon>Ecdysozoa</taxon>
        <taxon>Arthropoda</taxon>
        <taxon>Chelicerata</taxon>
        <taxon>Arachnida</taxon>
        <taxon>Araneae</taxon>
        <taxon>Araneomorphae</taxon>
        <taxon>Entelegynae</taxon>
        <taxon>Araneoidea</taxon>
        <taxon>Araneidae</taxon>
        <taxon>Araneus</taxon>
    </lineage>
</organism>
<evidence type="ECO:0000313" key="3">
    <source>
        <dbReference type="Proteomes" id="UP000499080"/>
    </source>
</evidence>
<dbReference type="EMBL" id="BGPR01001428">
    <property type="protein sequence ID" value="GBM53670.1"/>
    <property type="molecule type" value="Genomic_DNA"/>
</dbReference>
<proteinExistence type="predicted"/>
<accession>A0A4Y2GJ73</accession>
<evidence type="ECO:0000256" key="1">
    <source>
        <dbReference type="SAM" id="Coils"/>
    </source>
</evidence>
<feature type="coiled-coil region" evidence="1">
    <location>
        <begin position="192"/>
        <end position="219"/>
    </location>
</feature>
<gene>
    <name evidence="2" type="ORF">AVEN_51509_1</name>
</gene>
<sequence>MIRLLICKEKKQALISPKSPVGEKTSIPRKKDGIRDIWKKEIDLEYEYYLAALRAHRDLRYLIEERDGLISKFESAQIRNVELRKDIRALERELYTMCHKNAHNSCVIDGLQEIDEQVKQTQHFEADLKHKLSLAEKERSNCEEIMSLLQHEIELLSNKNGVDAKLVDSLKPHTERLKDMLDSKKLENHQNAQEFKRELQALLEKGKEKNSEFEALMQESAVKSSWLEEIFLSIGDGRTQKNLPLENKEEESEK</sequence>
<dbReference type="OrthoDB" id="6437054at2759"/>
<protein>
    <submittedName>
        <fullName evidence="2">Uncharacterized protein</fullName>
    </submittedName>
</protein>
<keyword evidence="3" id="KW-1185">Reference proteome</keyword>
<evidence type="ECO:0000313" key="2">
    <source>
        <dbReference type="EMBL" id="GBM53670.1"/>
    </source>
</evidence>
<comment type="caution">
    <text evidence="2">The sequence shown here is derived from an EMBL/GenBank/DDBJ whole genome shotgun (WGS) entry which is preliminary data.</text>
</comment>
<dbReference type="AlphaFoldDB" id="A0A4Y2GJ73"/>
<dbReference type="Proteomes" id="UP000499080">
    <property type="component" value="Unassembled WGS sequence"/>
</dbReference>
<reference evidence="2 3" key="1">
    <citation type="journal article" date="2019" name="Sci. Rep.">
        <title>Orb-weaving spider Araneus ventricosus genome elucidates the spidroin gene catalogue.</title>
        <authorList>
            <person name="Kono N."/>
            <person name="Nakamura H."/>
            <person name="Ohtoshi R."/>
            <person name="Moran D.A.P."/>
            <person name="Shinohara A."/>
            <person name="Yoshida Y."/>
            <person name="Fujiwara M."/>
            <person name="Mori M."/>
            <person name="Tomita M."/>
            <person name="Arakawa K."/>
        </authorList>
    </citation>
    <scope>NUCLEOTIDE SEQUENCE [LARGE SCALE GENOMIC DNA]</scope>
</reference>
<keyword evidence="1" id="KW-0175">Coiled coil</keyword>